<sequence length="129" mass="14961">MMITYMWCIKVPLIRIVKDLRISKQAAVDWSSFCREVCVHSCIDNCDMLGGEGKVVEIDESKFGKRKFNRGRLVEGKWVFGRIERGSDKCFTVVVKEKSREVLIDIIKKYVRPKTTIISDYWSAYSGLQ</sequence>
<reference evidence="2" key="1">
    <citation type="submission" date="2013-04" db="EMBL/GenBank/DDBJ databases">
        <authorList>
            <person name="Qu J."/>
            <person name="Murali S.C."/>
            <person name="Bandaranaike D."/>
            <person name="Bellair M."/>
            <person name="Blankenburg K."/>
            <person name="Chao H."/>
            <person name="Dinh H."/>
            <person name="Doddapaneni H."/>
            <person name="Downs B."/>
            <person name="Dugan-Rocha S."/>
            <person name="Elkadiri S."/>
            <person name="Gnanaolivu R.D."/>
            <person name="Hernandez B."/>
            <person name="Javaid M."/>
            <person name="Jayaseelan J.C."/>
            <person name="Lee S."/>
            <person name="Li M."/>
            <person name="Ming W."/>
            <person name="Munidasa M."/>
            <person name="Muniz J."/>
            <person name="Nguyen L."/>
            <person name="Ongeri F."/>
            <person name="Osuji N."/>
            <person name="Pu L.-L."/>
            <person name="Puazo M."/>
            <person name="Qu C."/>
            <person name="Quiroz J."/>
            <person name="Raj R."/>
            <person name="Weissenberger G."/>
            <person name="Xin Y."/>
            <person name="Zou X."/>
            <person name="Han Y."/>
            <person name="Richards S."/>
            <person name="Worley K."/>
            <person name="Muzny D."/>
            <person name="Gibbs R."/>
        </authorList>
    </citation>
    <scope>NUCLEOTIDE SEQUENCE</scope>
    <source>
        <strain evidence="2">Sampled in the wild</strain>
    </source>
</reference>
<dbReference type="Proteomes" id="UP000792457">
    <property type="component" value="Unassembled WGS sequence"/>
</dbReference>
<keyword evidence="3" id="KW-1185">Reference proteome</keyword>
<dbReference type="PANTHER" id="PTHR47163:SF2">
    <property type="entry name" value="SI:DKEY-17M8.2"/>
    <property type="match status" value="1"/>
</dbReference>
<comment type="caution">
    <text evidence="2">The sequence shown here is derived from an EMBL/GenBank/DDBJ whole genome shotgun (WGS) entry which is preliminary data.</text>
</comment>
<organism evidence="2 3">
    <name type="scientific">Ladona fulva</name>
    <name type="common">Scarce chaser dragonfly</name>
    <name type="synonym">Libellula fulva</name>
    <dbReference type="NCBI Taxonomy" id="123851"/>
    <lineage>
        <taxon>Eukaryota</taxon>
        <taxon>Metazoa</taxon>
        <taxon>Ecdysozoa</taxon>
        <taxon>Arthropoda</taxon>
        <taxon>Hexapoda</taxon>
        <taxon>Insecta</taxon>
        <taxon>Pterygota</taxon>
        <taxon>Palaeoptera</taxon>
        <taxon>Odonata</taxon>
        <taxon>Epiprocta</taxon>
        <taxon>Anisoptera</taxon>
        <taxon>Libelluloidea</taxon>
        <taxon>Libellulidae</taxon>
        <taxon>Ladona</taxon>
    </lineage>
</organism>
<reference evidence="2" key="2">
    <citation type="submission" date="2017-10" db="EMBL/GenBank/DDBJ databases">
        <title>Ladona fulva Genome sequencing and assembly.</title>
        <authorList>
            <person name="Murali S."/>
            <person name="Richards S."/>
            <person name="Bandaranaike D."/>
            <person name="Bellair M."/>
            <person name="Blankenburg K."/>
            <person name="Chao H."/>
            <person name="Dinh H."/>
            <person name="Doddapaneni H."/>
            <person name="Dugan-Rocha S."/>
            <person name="Elkadiri S."/>
            <person name="Gnanaolivu R."/>
            <person name="Hernandez B."/>
            <person name="Skinner E."/>
            <person name="Javaid M."/>
            <person name="Lee S."/>
            <person name="Li M."/>
            <person name="Ming W."/>
            <person name="Munidasa M."/>
            <person name="Muniz J."/>
            <person name="Nguyen L."/>
            <person name="Hughes D."/>
            <person name="Osuji N."/>
            <person name="Pu L.-L."/>
            <person name="Puazo M."/>
            <person name="Qu C."/>
            <person name="Quiroz J."/>
            <person name="Raj R."/>
            <person name="Weissenberger G."/>
            <person name="Xin Y."/>
            <person name="Zou X."/>
            <person name="Han Y."/>
            <person name="Worley K."/>
            <person name="Muzny D."/>
            <person name="Gibbs R."/>
        </authorList>
    </citation>
    <scope>NUCLEOTIDE SEQUENCE</scope>
    <source>
        <strain evidence="2">Sampled in the wild</strain>
    </source>
</reference>
<dbReference type="AlphaFoldDB" id="A0A8K0PBL4"/>
<dbReference type="EMBL" id="KZ309476">
    <property type="protein sequence ID" value="KAG8238953.1"/>
    <property type="molecule type" value="Genomic_DNA"/>
</dbReference>
<feature type="domain" description="ISXO2-like transposase" evidence="1">
    <location>
        <begin position="55"/>
        <end position="128"/>
    </location>
</feature>
<name>A0A8K0PBL4_LADFU</name>
<evidence type="ECO:0000259" key="1">
    <source>
        <dbReference type="Pfam" id="PF12762"/>
    </source>
</evidence>
<gene>
    <name evidence="2" type="ORF">J437_LFUL018762</name>
</gene>
<dbReference type="OrthoDB" id="10052789at2759"/>
<protein>
    <recommendedName>
        <fullName evidence="1">ISXO2-like transposase domain-containing protein</fullName>
    </recommendedName>
</protein>
<evidence type="ECO:0000313" key="3">
    <source>
        <dbReference type="Proteomes" id="UP000792457"/>
    </source>
</evidence>
<dbReference type="Pfam" id="PF12762">
    <property type="entry name" value="DDE_Tnp_IS1595"/>
    <property type="match status" value="1"/>
</dbReference>
<dbReference type="InterPro" id="IPR053164">
    <property type="entry name" value="IS1016-like_transposase"/>
</dbReference>
<dbReference type="PANTHER" id="PTHR47163">
    <property type="entry name" value="DDE_TNP_IS1595 DOMAIN-CONTAINING PROTEIN"/>
    <property type="match status" value="1"/>
</dbReference>
<proteinExistence type="predicted"/>
<accession>A0A8K0PBL4</accession>
<dbReference type="InterPro" id="IPR024445">
    <property type="entry name" value="Tnp_ISXO2-like"/>
</dbReference>
<evidence type="ECO:0000313" key="2">
    <source>
        <dbReference type="EMBL" id="KAG8238953.1"/>
    </source>
</evidence>